<evidence type="ECO:0000259" key="6">
    <source>
        <dbReference type="PROSITE" id="PS50885"/>
    </source>
</evidence>
<dbReference type="FunFam" id="3.30.70.270:FF:000001">
    <property type="entry name" value="Diguanylate cyclase domain protein"/>
    <property type="match status" value="1"/>
</dbReference>
<feature type="domain" description="GGDEF" evidence="7">
    <location>
        <begin position="783"/>
        <end position="915"/>
    </location>
</feature>
<dbReference type="InterPro" id="IPR013656">
    <property type="entry name" value="PAS_4"/>
</dbReference>
<dbReference type="CDD" id="cd18773">
    <property type="entry name" value="PDC1_HK_sensor"/>
    <property type="match status" value="1"/>
</dbReference>
<accession>A0A497XLE8</accession>
<dbReference type="SMART" id="SM00052">
    <property type="entry name" value="EAL"/>
    <property type="match status" value="1"/>
</dbReference>
<dbReference type="PANTHER" id="PTHR44757">
    <property type="entry name" value="DIGUANYLATE CYCLASE DGCP"/>
    <property type="match status" value="1"/>
</dbReference>
<evidence type="ECO:0000256" key="1">
    <source>
        <dbReference type="SAM" id="Coils"/>
    </source>
</evidence>
<dbReference type="NCBIfam" id="TIGR00229">
    <property type="entry name" value="sensory_box"/>
    <property type="match status" value="3"/>
</dbReference>
<evidence type="ECO:0000259" key="4">
    <source>
        <dbReference type="PROSITE" id="PS50113"/>
    </source>
</evidence>
<feature type="domain" description="PAC" evidence="4">
    <location>
        <begin position="699"/>
        <end position="751"/>
    </location>
</feature>
<dbReference type="InterPro" id="IPR025991">
    <property type="entry name" value="Chemoreceptor_zinc-bind_dom"/>
</dbReference>
<dbReference type="CDD" id="cd01949">
    <property type="entry name" value="GGDEF"/>
    <property type="match status" value="1"/>
</dbReference>
<dbReference type="SMART" id="SM00304">
    <property type="entry name" value="HAMP"/>
    <property type="match status" value="1"/>
</dbReference>
<evidence type="ECO:0000259" key="3">
    <source>
        <dbReference type="PROSITE" id="PS50112"/>
    </source>
</evidence>
<dbReference type="Proteomes" id="UP000268908">
    <property type="component" value="Unassembled WGS sequence"/>
</dbReference>
<keyword evidence="2" id="KW-0812">Transmembrane</keyword>
<dbReference type="Gene3D" id="6.10.340.10">
    <property type="match status" value="1"/>
</dbReference>
<dbReference type="PANTHER" id="PTHR44757:SF2">
    <property type="entry name" value="BIOFILM ARCHITECTURE MAINTENANCE PROTEIN MBAA"/>
    <property type="match status" value="1"/>
</dbReference>
<dbReference type="InterPro" id="IPR013767">
    <property type="entry name" value="PAS_fold"/>
</dbReference>
<dbReference type="PROSITE" id="PS50887">
    <property type="entry name" value="GGDEF"/>
    <property type="match status" value="1"/>
</dbReference>
<dbReference type="Gene3D" id="1.20.120.30">
    <property type="entry name" value="Aspartate receptor, ligand-binding domain"/>
    <property type="match status" value="1"/>
</dbReference>
<dbReference type="Pfam" id="PF00563">
    <property type="entry name" value="EAL"/>
    <property type="match status" value="1"/>
</dbReference>
<dbReference type="Pfam" id="PF08448">
    <property type="entry name" value="PAS_4"/>
    <property type="match status" value="1"/>
</dbReference>
<dbReference type="InterPro" id="IPR000700">
    <property type="entry name" value="PAS-assoc_C"/>
</dbReference>
<dbReference type="InterPro" id="IPR043128">
    <property type="entry name" value="Rev_trsase/Diguanyl_cyclase"/>
</dbReference>
<comment type="caution">
    <text evidence="8">The sequence shown here is derived from an EMBL/GenBank/DDBJ whole genome shotgun (WGS) entry which is preliminary data.</text>
</comment>
<dbReference type="SUPFAM" id="SSF55073">
    <property type="entry name" value="Nucleotide cyclase"/>
    <property type="match status" value="1"/>
</dbReference>
<dbReference type="PROSITE" id="PS50112">
    <property type="entry name" value="PAS"/>
    <property type="match status" value="3"/>
</dbReference>
<dbReference type="InterPro" id="IPR001633">
    <property type="entry name" value="EAL_dom"/>
</dbReference>
<evidence type="ECO:0000259" key="5">
    <source>
        <dbReference type="PROSITE" id="PS50883"/>
    </source>
</evidence>
<dbReference type="PROSITE" id="PS50885">
    <property type="entry name" value="HAMP"/>
    <property type="match status" value="1"/>
</dbReference>
<feature type="transmembrane region" description="Helical" evidence="2">
    <location>
        <begin position="292"/>
        <end position="312"/>
    </location>
</feature>
<sequence length="1307" mass="144934">MIRSLFSSLQVRLILGVTVLSLGSLWGFAWLLAARQVEQIENMLIEQQRATIEYVAEDIDQRLRRRLDNLAQAATVLPLDRLGDAAKLEDFLRQRPSVVKLFDGGIIVVKPDGSGAFADYPPLPGRREQSFDHVTAVADVIRSGRPSVGKPFVGIHIKKPLLGFAVPVRDRDGRLAAVLAGISLVQAPDLLGIVGQHRYGKTGDFVVVAPQHGMVVIGSDPAYTLRSLPQPGVNRMLDRFREGQEGSGLTIDARGVEHLVSGKRLASVEGWLVVVRLPTTEAFAPIVELRRLVFGGALLLSLLVAGLVALWVRRALTPLRAATGALDAISAGKAPLQALPVVRQDEVGRLVESFNRLQERLRKREDELVAAREELREITDSVPVAMYRYRIDDDGRPDVMYMSDRIEALWGVPAAEIMRDPTAGFARIHPDDLPVFLEKDRADWQSHSSSVHEVRVVHPDGGVRWIHVESTPKRLADGRVVNHGFVEDITARKEADEALRQLQERFAVAFRASPIAASIARVADGRFIEVNDRWQAVFGWTREELIGHSSVELGVWPDAAARAAWVTALRREGRLQDHVTRWRRRDGVLRDVSVSAELTDVDGQPSVLAFVIDVTDRLQAERALAESEARSRRIIETANEGIWIIDPDARVSFVNQRMADMLGYPPEQILGGTAEDFLYAEDLDEHREQIANRQEGKSGHYERRFRRKDGSELWTQVSGTAILNADGSYGGAFGMFTDITHLKQQQRQLQHIAHYDALTGIPNRVLLADRMHQALAQARRAGRMMAVCYVDLDGFKPINDAHGHDAGDRVLITIAQRLKDGLRGGDTVARLGGDEFVLLLGIEHMEECETALRRVLDAVAQPLTVGGQAASISASIGVTLYPLDDADPDTLLRHADQAMYGAKLEGRNRYQLFDPIRDREVRAHRQALDCMAAALAAGEFVLYYQPKVNMRQGRVVGVEALLRWQHPQRGLLLPAEFLPLMEDTDLIVQVGEWVISTALRQRQEWQTQGLDLAVSVNVAARHLSQPNFVARLVELLRAHPALPPRCLELEVLETAALEDMGRVARIIEECRQLGVTFALDDFGTGYSSLTYIKRLPADTLKIDQSFVRDMLRDPEDCAIVEGVIGLTRVFRRHVVAEGVETVEHGVLLLSLGCDLGQGYGIARPMPADALIDWVRSWRPDPAWIANAAFAWPSDDLPLVIAEAEHRRWIEDVEACLCGTDETPELDPQGCRFGQWLAGAGRRRYGARPGYGVVDRLHRQTHALAAELLSLRREGGGDAACRHMPALQAESDALLAALHELMAEAVIS</sequence>
<proteinExistence type="predicted"/>
<feature type="domain" description="PAS" evidence="3">
    <location>
        <begin position="627"/>
        <end position="697"/>
    </location>
</feature>
<dbReference type="SMART" id="SM00267">
    <property type="entry name" value="GGDEF"/>
    <property type="match status" value="1"/>
</dbReference>
<dbReference type="EMBL" id="RCCI01000004">
    <property type="protein sequence ID" value="RLJ68220.1"/>
    <property type="molecule type" value="Genomic_DNA"/>
</dbReference>
<feature type="domain" description="EAL" evidence="5">
    <location>
        <begin position="924"/>
        <end position="1178"/>
    </location>
</feature>
<gene>
    <name evidence="8" type="ORF">DFR35_0774</name>
</gene>
<feature type="domain" description="HAMP" evidence="6">
    <location>
        <begin position="313"/>
        <end position="366"/>
    </location>
</feature>
<dbReference type="CDD" id="cd00130">
    <property type="entry name" value="PAS"/>
    <property type="match status" value="3"/>
</dbReference>
<dbReference type="InterPro" id="IPR001610">
    <property type="entry name" value="PAC"/>
</dbReference>
<dbReference type="GO" id="GO:0016020">
    <property type="term" value="C:membrane"/>
    <property type="evidence" value="ECO:0007669"/>
    <property type="project" value="InterPro"/>
</dbReference>
<dbReference type="InterPro" id="IPR035919">
    <property type="entry name" value="EAL_sf"/>
</dbReference>
<dbReference type="InterPro" id="IPR003660">
    <property type="entry name" value="HAMP_dom"/>
</dbReference>
<feature type="domain" description="PAC" evidence="4">
    <location>
        <begin position="576"/>
        <end position="626"/>
    </location>
</feature>
<dbReference type="OrthoDB" id="9813903at2"/>
<dbReference type="PROSITE" id="PS50883">
    <property type="entry name" value="EAL"/>
    <property type="match status" value="1"/>
</dbReference>
<dbReference type="SUPFAM" id="SSF158472">
    <property type="entry name" value="HAMP domain-like"/>
    <property type="match status" value="1"/>
</dbReference>
<feature type="domain" description="PAC" evidence="4">
    <location>
        <begin position="450"/>
        <end position="501"/>
    </location>
</feature>
<dbReference type="InterPro" id="IPR035965">
    <property type="entry name" value="PAS-like_dom_sf"/>
</dbReference>
<keyword evidence="1" id="KW-0175">Coiled coil</keyword>
<feature type="transmembrane region" description="Helical" evidence="2">
    <location>
        <begin position="13"/>
        <end position="33"/>
    </location>
</feature>
<dbReference type="InterPro" id="IPR052155">
    <property type="entry name" value="Biofilm_reg_signaling"/>
</dbReference>
<dbReference type="Pfam" id="PF00989">
    <property type="entry name" value="PAS"/>
    <property type="match status" value="1"/>
</dbReference>
<dbReference type="InterPro" id="IPR000160">
    <property type="entry name" value="GGDEF_dom"/>
</dbReference>
<dbReference type="Gene3D" id="3.30.450.20">
    <property type="entry name" value="PAS domain"/>
    <property type="match status" value="4"/>
</dbReference>
<dbReference type="SMART" id="SM00086">
    <property type="entry name" value="PAC"/>
    <property type="match status" value="3"/>
</dbReference>
<dbReference type="RefSeq" id="WP_121240137.1">
    <property type="nucleotide sequence ID" value="NZ_BHVV01000001.1"/>
</dbReference>
<dbReference type="Pfam" id="PF00672">
    <property type="entry name" value="HAMP"/>
    <property type="match status" value="1"/>
</dbReference>
<feature type="domain" description="PAS" evidence="3">
    <location>
        <begin position="371"/>
        <end position="432"/>
    </location>
</feature>
<dbReference type="Pfam" id="PF13682">
    <property type="entry name" value="CZB"/>
    <property type="match status" value="1"/>
</dbReference>
<dbReference type="CDD" id="cd01948">
    <property type="entry name" value="EAL"/>
    <property type="match status" value="1"/>
</dbReference>
<feature type="coiled-coil region" evidence="1">
    <location>
        <begin position="354"/>
        <end position="381"/>
    </location>
</feature>
<evidence type="ECO:0000313" key="9">
    <source>
        <dbReference type="Proteomes" id="UP000268908"/>
    </source>
</evidence>
<evidence type="ECO:0000256" key="2">
    <source>
        <dbReference type="SAM" id="Phobius"/>
    </source>
</evidence>
<dbReference type="GO" id="GO:0006355">
    <property type="term" value="P:regulation of DNA-templated transcription"/>
    <property type="evidence" value="ECO:0007669"/>
    <property type="project" value="InterPro"/>
</dbReference>
<dbReference type="PROSITE" id="PS50113">
    <property type="entry name" value="PAC"/>
    <property type="match status" value="3"/>
</dbReference>
<evidence type="ECO:0000259" key="7">
    <source>
        <dbReference type="PROSITE" id="PS50887"/>
    </source>
</evidence>
<dbReference type="InterPro" id="IPR013655">
    <property type="entry name" value="PAS_fold_3"/>
</dbReference>
<dbReference type="CDD" id="cd06225">
    <property type="entry name" value="HAMP"/>
    <property type="match status" value="1"/>
</dbReference>
<organism evidence="8 9">
    <name type="scientific">Sulfurisoma sediminicola</name>
    <dbReference type="NCBI Taxonomy" id="1381557"/>
    <lineage>
        <taxon>Bacteria</taxon>
        <taxon>Pseudomonadati</taxon>
        <taxon>Pseudomonadota</taxon>
        <taxon>Betaproteobacteria</taxon>
        <taxon>Nitrosomonadales</taxon>
        <taxon>Sterolibacteriaceae</taxon>
        <taxon>Sulfurisoma</taxon>
    </lineage>
</organism>
<keyword evidence="2" id="KW-0472">Membrane</keyword>
<feature type="domain" description="PAS" evidence="3">
    <location>
        <begin position="523"/>
        <end position="551"/>
    </location>
</feature>
<dbReference type="InterPro" id="IPR000014">
    <property type="entry name" value="PAS"/>
</dbReference>
<evidence type="ECO:0000313" key="8">
    <source>
        <dbReference type="EMBL" id="RLJ68220.1"/>
    </source>
</evidence>
<dbReference type="InterPro" id="IPR029787">
    <property type="entry name" value="Nucleotide_cyclase"/>
</dbReference>
<protein>
    <submittedName>
        <fullName evidence="8">PAS domain S-box-containing protein/diguanylate cyclase (GGDEF)-like protein</fullName>
    </submittedName>
</protein>
<dbReference type="GO" id="GO:0003824">
    <property type="term" value="F:catalytic activity"/>
    <property type="evidence" value="ECO:0007669"/>
    <property type="project" value="UniProtKB-ARBA"/>
</dbReference>
<dbReference type="SUPFAM" id="SSF141868">
    <property type="entry name" value="EAL domain-like"/>
    <property type="match status" value="1"/>
</dbReference>
<dbReference type="Pfam" id="PF00990">
    <property type="entry name" value="GGDEF"/>
    <property type="match status" value="1"/>
</dbReference>
<name>A0A497XLE8_9PROT</name>
<keyword evidence="9" id="KW-1185">Reference proteome</keyword>
<dbReference type="GO" id="GO:0007165">
    <property type="term" value="P:signal transduction"/>
    <property type="evidence" value="ECO:0007669"/>
    <property type="project" value="InterPro"/>
</dbReference>
<keyword evidence="2" id="KW-1133">Transmembrane helix</keyword>
<dbReference type="NCBIfam" id="TIGR00254">
    <property type="entry name" value="GGDEF"/>
    <property type="match status" value="1"/>
</dbReference>
<dbReference type="SUPFAM" id="SSF55785">
    <property type="entry name" value="PYP-like sensor domain (PAS domain)"/>
    <property type="match status" value="3"/>
</dbReference>
<dbReference type="SMART" id="SM00091">
    <property type="entry name" value="PAS"/>
    <property type="match status" value="3"/>
</dbReference>
<dbReference type="Pfam" id="PF08447">
    <property type="entry name" value="PAS_3"/>
    <property type="match status" value="1"/>
</dbReference>
<dbReference type="CDD" id="cd18774">
    <property type="entry name" value="PDC2_HK_sensor"/>
    <property type="match status" value="1"/>
</dbReference>
<dbReference type="Gene3D" id="3.20.20.450">
    <property type="entry name" value="EAL domain"/>
    <property type="match status" value="1"/>
</dbReference>
<dbReference type="Gene3D" id="3.30.70.270">
    <property type="match status" value="1"/>
</dbReference>
<reference evidence="8 9" key="1">
    <citation type="submission" date="2018-10" db="EMBL/GenBank/DDBJ databases">
        <title>Genomic Encyclopedia of Type Strains, Phase IV (KMG-IV): sequencing the most valuable type-strain genomes for metagenomic binning, comparative biology and taxonomic classification.</title>
        <authorList>
            <person name="Goeker M."/>
        </authorList>
    </citation>
    <scope>NUCLEOTIDE SEQUENCE [LARGE SCALE GENOMIC DNA]</scope>
    <source>
        <strain evidence="8 9">DSM 26916</strain>
    </source>
</reference>